<feature type="region of interest" description="Disordered" evidence="1">
    <location>
        <begin position="242"/>
        <end position="302"/>
    </location>
</feature>
<feature type="region of interest" description="Disordered" evidence="1">
    <location>
        <begin position="216"/>
        <end position="235"/>
    </location>
</feature>
<feature type="compositionally biased region" description="Polar residues" evidence="1">
    <location>
        <begin position="267"/>
        <end position="279"/>
    </location>
</feature>
<dbReference type="GO" id="GO:0005737">
    <property type="term" value="C:cytoplasm"/>
    <property type="evidence" value="ECO:0007669"/>
    <property type="project" value="TreeGrafter"/>
</dbReference>
<organism evidence="3 4">
    <name type="scientific">Sodalis glossinidius (strain morsitans)</name>
    <dbReference type="NCBI Taxonomy" id="343509"/>
    <lineage>
        <taxon>Bacteria</taxon>
        <taxon>Pseudomonadati</taxon>
        <taxon>Pseudomonadota</taxon>
        <taxon>Gammaproteobacteria</taxon>
        <taxon>Enterobacterales</taxon>
        <taxon>Bruguierivoracaceae</taxon>
        <taxon>Sodalis</taxon>
    </lineage>
</organism>
<dbReference type="InterPro" id="IPR002818">
    <property type="entry name" value="DJ-1/PfpI"/>
</dbReference>
<gene>
    <name evidence="3" type="primary">yajL</name>
    <name evidence="3" type="ORF">SGGMMB4_01507</name>
</gene>
<feature type="domain" description="DJ-1/PfpI" evidence="2">
    <location>
        <begin position="3"/>
        <end position="170"/>
    </location>
</feature>
<dbReference type="AlphaFoldDB" id="A0A193QGZ1"/>
<dbReference type="InterPro" id="IPR006287">
    <property type="entry name" value="DJ-1"/>
</dbReference>
<reference evidence="3 4" key="1">
    <citation type="submission" date="2015-05" db="EMBL/GenBank/DDBJ databases">
        <authorList>
            <person name="Goodhead I."/>
        </authorList>
    </citation>
    <scope>NUCLEOTIDE SEQUENCE [LARGE SCALE GENOMIC DNA]</scope>
    <source>
        <strain evidence="4">morsitans</strain>
    </source>
</reference>
<evidence type="ECO:0000259" key="2">
    <source>
        <dbReference type="Pfam" id="PF01965"/>
    </source>
</evidence>
<dbReference type="PANTHER" id="PTHR48094">
    <property type="entry name" value="PROTEIN/NUCLEIC ACID DEGLYCASE DJ-1-RELATED"/>
    <property type="match status" value="1"/>
</dbReference>
<dbReference type="InterPro" id="IPR029062">
    <property type="entry name" value="Class_I_gatase-like"/>
</dbReference>
<name>A0A193QGZ1_SODGM</name>
<dbReference type="SUPFAM" id="SSF52317">
    <property type="entry name" value="Class I glutamine amidotransferase-like"/>
    <property type="match status" value="1"/>
</dbReference>
<protein>
    <submittedName>
        <fullName evidence="3">Chaperone protein YajL</fullName>
    </submittedName>
</protein>
<dbReference type="Gene3D" id="3.40.50.880">
    <property type="match status" value="1"/>
</dbReference>
<dbReference type="Pfam" id="PF01965">
    <property type="entry name" value="DJ-1_PfpI"/>
    <property type="match status" value="1"/>
</dbReference>
<evidence type="ECO:0000313" key="4">
    <source>
        <dbReference type="Proteomes" id="UP000245838"/>
    </source>
</evidence>
<dbReference type="CDD" id="cd03135">
    <property type="entry name" value="GATase1_DJ-1"/>
    <property type="match status" value="1"/>
</dbReference>
<accession>A0A193QGZ1</accession>
<dbReference type="InterPro" id="IPR050325">
    <property type="entry name" value="Prot/Nucl_acid_deglycase"/>
</dbReference>
<dbReference type="NCBIfam" id="TIGR01383">
    <property type="entry name" value="not_thiJ"/>
    <property type="match status" value="1"/>
</dbReference>
<evidence type="ECO:0000313" key="3">
    <source>
        <dbReference type="EMBL" id="CRL44403.1"/>
    </source>
</evidence>
<evidence type="ECO:0000256" key="1">
    <source>
        <dbReference type="SAM" id="MobiDB-lite"/>
    </source>
</evidence>
<dbReference type="EMBL" id="LN854557">
    <property type="protein sequence ID" value="CRL44403.1"/>
    <property type="molecule type" value="Genomic_DNA"/>
</dbReference>
<sequence>MDKSILLCLADGSEETEAVTTFDLLVRAGMQVRAASVNGDGGLTIVGSRGVRLLADAPLAPLAEQPFDAIVLPSDMQGAECFQRSPLLLECVRRMHLDGKLAAAICAAPALVLQHHQLFSQAYMTGFPALKDRIPADRWVDQRVVHDARYRLLTSQGPGTAMDFALNIIALLCGLPAAAEVAAQVSTTPGHCKFSRLAMYQTRGSASAGRICRRRPAAGAGQHGQRGKTQPAAGAGRILAGSARRQFKGGKPSRFGSPARANRAPASDSSPHGRSTVSIIYSDPARRSDCPTCKTAAFAPPH</sequence>
<dbReference type="NCBIfam" id="NF008605">
    <property type="entry name" value="PRK11574.1"/>
    <property type="match status" value="1"/>
</dbReference>
<dbReference type="Proteomes" id="UP000245838">
    <property type="component" value="Chromosome sggmmb4_Chromosome"/>
</dbReference>
<proteinExistence type="predicted"/>
<dbReference type="PANTHER" id="PTHR48094:SF23">
    <property type="entry name" value="PROTEIN_NUCLEIC ACID DEGLYCASE 3"/>
    <property type="match status" value="1"/>
</dbReference>